<feature type="signal peptide" evidence="1">
    <location>
        <begin position="1"/>
        <end position="21"/>
    </location>
</feature>
<name>A0ABY5HQ07_9GAMM</name>
<dbReference type="EMBL" id="CP073347">
    <property type="protein sequence ID" value="UTW13882.1"/>
    <property type="molecule type" value="Genomic_DNA"/>
</dbReference>
<sequence>MYPYRQLLPRASLLTAGLLVAACTPTVQVAMPNEPITINLNVKIEHEILVKVDKEIDSLLQENSNLF</sequence>
<feature type="chain" id="PRO_5046919007" evidence="1">
    <location>
        <begin position="22"/>
        <end position="67"/>
    </location>
</feature>
<dbReference type="RefSeq" id="WP_255856073.1">
    <property type="nucleotide sequence ID" value="NZ_CP073347.1"/>
</dbReference>
<evidence type="ECO:0000256" key="1">
    <source>
        <dbReference type="SAM" id="SignalP"/>
    </source>
</evidence>
<dbReference type="InterPro" id="IPR025985">
    <property type="entry name" value="YnbE"/>
</dbReference>
<dbReference type="Pfam" id="PF13617">
    <property type="entry name" value="Lipoprotein_19"/>
    <property type="match status" value="1"/>
</dbReference>
<evidence type="ECO:0000313" key="2">
    <source>
        <dbReference type="EMBL" id="UTW13882.1"/>
    </source>
</evidence>
<protein>
    <submittedName>
        <fullName evidence="2">YnbE family lipoprotein</fullName>
    </submittedName>
</protein>
<dbReference type="Proteomes" id="UP001058461">
    <property type="component" value="Chromosome"/>
</dbReference>
<keyword evidence="1" id="KW-0732">Signal</keyword>
<accession>A0ABY5HQ07</accession>
<keyword evidence="2" id="KW-0449">Lipoprotein</keyword>
<dbReference type="PROSITE" id="PS51257">
    <property type="entry name" value="PROKAR_LIPOPROTEIN"/>
    <property type="match status" value="1"/>
</dbReference>
<reference evidence="2" key="1">
    <citation type="submission" date="2021-04" db="EMBL/GenBank/DDBJ databases">
        <title>Oceanospirillales bacteria with DddD are important DMSP degraders in coastal seawater.</title>
        <authorList>
            <person name="Liu J."/>
        </authorList>
    </citation>
    <scope>NUCLEOTIDE SEQUENCE</scope>
    <source>
        <strain evidence="2">D13-1</strain>
    </source>
</reference>
<gene>
    <name evidence="2" type="ORF">KDW95_09700</name>
</gene>
<evidence type="ECO:0000313" key="3">
    <source>
        <dbReference type="Proteomes" id="UP001058461"/>
    </source>
</evidence>
<keyword evidence="3" id="KW-1185">Reference proteome</keyword>
<proteinExistence type="predicted"/>
<organism evidence="2 3">
    <name type="scientific">Marinobacterium rhizophilum</name>
    <dbReference type="NCBI Taxonomy" id="420402"/>
    <lineage>
        <taxon>Bacteria</taxon>
        <taxon>Pseudomonadati</taxon>
        <taxon>Pseudomonadota</taxon>
        <taxon>Gammaproteobacteria</taxon>
        <taxon>Oceanospirillales</taxon>
        <taxon>Oceanospirillaceae</taxon>
        <taxon>Marinobacterium</taxon>
    </lineage>
</organism>